<dbReference type="AlphaFoldDB" id="A0A1J1IT24"/>
<proteinExistence type="predicted"/>
<sequence>MKIRLAINLEMKNQQQLAFNGALHALEVFESFSTCYHEIRMQSCESNFKNLVMINEKQKFKVNKVNFLTTSENKTFEKFSF</sequence>
<keyword evidence="2" id="KW-1185">Reference proteome</keyword>
<protein>
    <submittedName>
        <fullName evidence="1">CLUMA_CG016888, isoform A</fullName>
    </submittedName>
</protein>
<name>A0A1J1IT24_9DIPT</name>
<organism evidence="1 2">
    <name type="scientific">Clunio marinus</name>
    <dbReference type="NCBI Taxonomy" id="568069"/>
    <lineage>
        <taxon>Eukaryota</taxon>
        <taxon>Metazoa</taxon>
        <taxon>Ecdysozoa</taxon>
        <taxon>Arthropoda</taxon>
        <taxon>Hexapoda</taxon>
        <taxon>Insecta</taxon>
        <taxon>Pterygota</taxon>
        <taxon>Neoptera</taxon>
        <taxon>Endopterygota</taxon>
        <taxon>Diptera</taxon>
        <taxon>Nematocera</taxon>
        <taxon>Chironomoidea</taxon>
        <taxon>Chironomidae</taxon>
        <taxon>Clunio</taxon>
    </lineage>
</organism>
<evidence type="ECO:0000313" key="2">
    <source>
        <dbReference type="Proteomes" id="UP000183832"/>
    </source>
</evidence>
<reference evidence="1 2" key="1">
    <citation type="submission" date="2015-04" db="EMBL/GenBank/DDBJ databases">
        <authorList>
            <person name="Syromyatnikov M.Y."/>
            <person name="Popov V.N."/>
        </authorList>
    </citation>
    <scope>NUCLEOTIDE SEQUENCE [LARGE SCALE GENOMIC DNA]</scope>
</reference>
<gene>
    <name evidence="1" type="ORF">CLUMA_CG016888</name>
</gene>
<dbReference type="Proteomes" id="UP000183832">
    <property type="component" value="Unassembled WGS sequence"/>
</dbReference>
<accession>A0A1J1IT24</accession>
<evidence type="ECO:0000313" key="1">
    <source>
        <dbReference type="EMBL" id="CRL03395.1"/>
    </source>
</evidence>
<dbReference type="EMBL" id="CVRI01000059">
    <property type="protein sequence ID" value="CRL03395.1"/>
    <property type="molecule type" value="Genomic_DNA"/>
</dbReference>